<name>A0A410T7Z2_9CAUD</name>
<evidence type="ECO:0000313" key="2">
    <source>
        <dbReference type="EMBL" id="QAU04972.1"/>
    </source>
</evidence>
<evidence type="ECO:0000313" key="3">
    <source>
        <dbReference type="Proteomes" id="UP000290904"/>
    </source>
</evidence>
<proteinExistence type="predicted"/>
<accession>A0A410T7Z2</accession>
<dbReference type="PROSITE" id="PS51354">
    <property type="entry name" value="GLUTAREDOXIN_2"/>
    <property type="match status" value="1"/>
</dbReference>
<reference evidence="2 3" key="1">
    <citation type="submission" date="2018-11" db="EMBL/GenBank/DDBJ databases">
        <authorList>
            <person name="Teng T."/>
        </authorList>
    </citation>
    <scope>NUCLEOTIDE SEQUENCE [LARGE SCALE GENOMIC DNA]</scope>
</reference>
<dbReference type="CDD" id="cd02976">
    <property type="entry name" value="NrdH"/>
    <property type="match status" value="1"/>
</dbReference>
<dbReference type="Gene3D" id="3.40.30.10">
    <property type="entry name" value="Glutaredoxin"/>
    <property type="match status" value="1"/>
</dbReference>
<dbReference type="Proteomes" id="UP000290904">
    <property type="component" value="Segment"/>
</dbReference>
<protein>
    <submittedName>
        <fullName evidence="2">Putative glutaredoxin</fullName>
    </submittedName>
</protein>
<dbReference type="SUPFAM" id="SSF52833">
    <property type="entry name" value="Thioredoxin-like"/>
    <property type="match status" value="1"/>
</dbReference>
<dbReference type="InterPro" id="IPR002109">
    <property type="entry name" value="Glutaredoxin"/>
</dbReference>
<dbReference type="Pfam" id="PF00462">
    <property type="entry name" value="Glutaredoxin"/>
    <property type="match status" value="1"/>
</dbReference>
<sequence>MTAPAVTVYTTGPQCMKCTLTKRALSKAGIGYKEVRLDQEPETLDQLRQNGYDFTIAPLVIVEFQPTSSDENPVVISWSDFRREEIENLAESLALNELNDEAAG</sequence>
<gene>
    <name evidence="2" type="ORF">Henu3_gp28</name>
</gene>
<keyword evidence="3" id="KW-1185">Reference proteome</keyword>
<feature type="domain" description="Glutaredoxin" evidence="1">
    <location>
        <begin position="6"/>
        <end position="61"/>
    </location>
</feature>
<organism evidence="2 3">
    <name type="scientific">Mycobacterium phage Henu3</name>
    <dbReference type="NCBI Taxonomy" id="2492961"/>
    <lineage>
        <taxon>Viruses</taxon>
        <taxon>Duplodnaviria</taxon>
        <taxon>Heunggongvirae</taxon>
        <taxon>Uroviricota</taxon>
        <taxon>Caudoviricetes</taxon>
        <taxon>Weiservirinae</taxon>
        <taxon>Fionnbharthvirus</taxon>
        <taxon>Fionnbharthvirus henu3</taxon>
    </lineage>
</organism>
<evidence type="ECO:0000259" key="1">
    <source>
        <dbReference type="Pfam" id="PF00462"/>
    </source>
</evidence>
<dbReference type="EMBL" id="MK224497">
    <property type="protein sequence ID" value="QAU04972.1"/>
    <property type="molecule type" value="Genomic_DNA"/>
</dbReference>
<dbReference type="InterPro" id="IPR036249">
    <property type="entry name" value="Thioredoxin-like_sf"/>
</dbReference>